<protein>
    <submittedName>
        <fullName evidence="2">Uncharacterized protein</fullName>
    </submittedName>
</protein>
<keyword evidence="3" id="KW-1185">Reference proteome</keyword>
<feature type="region of interest" description="Disordered" evidence="1">
    <location>
        <begin position="186"/>
        <end position="217"/>
    </location>
</feature>
<proteinExistence type="predicted"/>
<evidence type="ECO:0000313" key="3">
    <source>
        <dbReference type="Proteomes" id="UP001530293"/>
    </source>
</evidence>
<gene>
    <name evidence="2" type="ORF">ACHAWU_000094</name>
</gene>
<comment type="caution">
    <text evidence="2">The sequence shown here is derived from an EMBL/GenBank/DDBJ whole genome shotgun (WGS) entry which is preliminary data.</text>
</comment>
<reference evidence="2 3" key="1">
    <citation type="submission" date="2024-10" db="EMBL/GenBank/DDBJ databases">
        <title>Updated reference genomes for cyclostephanoid diatoms.</title>
        <authorList>
            <person name="Roberts W.R."/>
            <person name="Alverson A.J."/>
        </authorList>
    </citation>
    <scope>NUCLEOTIDE SEQUENCE [LARGE SCALE GENOMIC DNA]</scope>
    <source>
        <strain evidence="2 3">AJA232-27</strain>
    </source>
</reference>
<accession>A0ABD3MDD1</accession>
<feature type="region of interest" description="Disordered" evidence="1">
    <location>
        <begin position="1"/>
        <end position="22"/>
    </location>
</feature>
<dbReference type="AlphaFoldDB" id="A0ABD3MDD1"/>
<organism evidence="2 3">
    <name type="scientific">Discostella pseudostelligera</name>
    <dbReference type="NCBI Taxonomy" id="259834"/>
    <lineage>
        <taxon>Eukaryota</taxon>
        <taxon>Sar</taxon>
        <taxon>Stramenopiles</taxon>
        <taxon>Ochrophyta</taxon>
        <taxon>Bacillariophyta</taxon>
        <taxon>Coscinodiscophyceae</taxon>
        <taxon>Thalassiosirophycidae</taxon>
        <taxon>Stephanodiscales</taxon>
        <taxon>Stephanodiscaceae</taxon>
        <taxon>Discostella</taxon>
    </lineage>
</organism>
<feature type="compositionally biased region" description="Acidic residues" evidence="1">
    <location>
        <begin position="188"/>
        <end position="212"/>
    </location>
</feature>
<evidence type="ECO:0000313" key="2">
    <source>
        <dbReference type="EMBL" id="KAL3761607.1"/>
    </source>
</evidence>
<name>A0ABD3MDD1_9STRA</name>
<dbReference type="Proteomes" id="UP001530293">
    <property type="component" value="Unassembled WGS sequence"/>
</dbReference>
<feature type="compositionally biased region" description="Basic residues" evidence="1">
    <location>
        <begin position="1"/>
        <end position="11"/>
    </location>
</feature>
<dbReference type="EMBL" id="JALLBG020000148">
    <property type="protein sequence ID" value="KAL3761607.1"/>
    <property type="molecule type" value="Genomic_DNA"/>
</dbReference>
<evidence type="ECO:0000256" key="1">
    <source>
        <dbReference type="SAM" id="MobiDB-lite"/>
    </source>
</evidence>
<sequence>MPTSSSRRHGMAHCARESSVGRSVSPTLERSRTLLDAVSTAYIQSHTAEVRARVGYFGSFDGDRFKRDTLMAFKSLKELNFTNLGTLHYNLIQSALTKHEELWSGGPLNDEVVSIQQFCMHVEAVTESLGDRTARRTSNDMVALCEKPNKSLSYNSAECRIHSTDKYPACVSGNFDWANLFKPHAKEESEEEVSEDDDSDDSDDSDDNDGDDGPWLTPRMAARIHHVALFIADIMLEDFDDSINSEPRLPRIARPFFKKSHAWRLSFRDCYVRIAMRLQKGLPPKPNCTGEEFAFHNIMDEAPHTPNDMLMLYEPDKKEINYDEVNDIDIFERLPKFPNDNDYGMVRECAVQDDDVLDLFEEGDDGFSDPDEDETTRVDNPVHGRSTSFMLGAGGNRMGAVYLHPGEWFIAFKDKHFNNHLP</sequence>